<dbReference type="Proteomes" id="UP001163823">
    <property type="component" value="Chromosome 13"/>
</dbReference>
<comment type="caution">
    <text evidence="1">The sequence shown here is derived from an EMBL/GenBank/DDBJ whole genome shotgun (WGS) entry which is preliminary data.</text>
</comment>
<protein>
    <submittedName>
        <fullName evidence="1">Uncharacterized protein</fullName>
    </submittedName>
</protein>
<name>A0AAD7KW39_QUISA</name>
<sequence length="78" mass="9029">MALYSMNAAIKEIRELTCTKPSLGIVQHPTATKEKWFNMNIFFGRMLGMDLSGHLAFLKFYSRTIVRKQQKDIKNDGF</sequence>
<evidence type="ECO:0000313" key="1">
    <source>
        <dbReference type="EMBL" id="KAJ7946893.1"/>
    </source>
</evidence>
<proteinExistence type="predicted"/>
<evidence type="ECO:0000313" key="2">
    <source>
        <dbReference type="Proteomes" id="UP001163823"/>
    </source>
</evidence>
<reference evidence="1" key="1">
    <citation type="journal article" date="2023" name="Science">
        <title>Elucidation of the pathway for biosynthesis of saponin adjuvants from the soapbark tree.</title>
        <authorList>
            <person name="Reed J."/>
            <person name="Orme A."/>
            <person name="El-Demerdash A."/>
            <person name="Owen C."/>
            <person name="Martin L.B.B."/>
            <person name="Misra R.C."/>
            <person name="Kikuchi S."/>
            <person name="Rejzek M."/>
            <person name="Martin A.C."/>
            <person name="Harkess A."/>
            <person name="Leebens-Mack J."/>
            <person name="Louveau T."/>
            <person name="Stephenson M.J."/>
            <person name="Osbourn A."/>
        </authorList>
    </citation>
    <scope>NUCLEOTIDE SEQUENCE</scope>
    <source>
        <strain evidence="1">S10</strain>
    </source>
</reference>
<dbReference type="EMBL" id="JARAOO010000013">
    <property type="protein sequence ID" value="KAJ7946893.1"/>
    <property type="molecule type" value="Genomic_DNA"/>
</dbReference>
<gene>
    <name evidence="1" type="ORF">O6P43_031762</name>
</gene>
<dbReference type="AlphaFoldDB" id="A0AAD7KW39"/>
<organism evidence="1 2">
    <name type="scientific">Quillaja saponaria</name>
    <name type="common">Soap bark tree</name>
    <dbReference type="NCBI Taxonomy" id="32244"/>
    <lineage>
        <taxon>Eukaryota</taxon>
        <taxon>Viridiplantae</taxon>
        <taxon>Streptophyta</taxon>
        <taxon>Embryophyta</taxon>
        <taxon>Tracheophyta</taxon>
        <taxon>Spermatophyta</taxon>
        <taxon>Magnoliopsida</taxon>
        <taxon>eudicotyledons</taxon>
        <taxon>Gunneridae</taxon>
        <taxon>Pentapetalae</taxon>
        <taxon>rosids</taxon>
        <taxon>fabids</taxon>
        <taxon>Fabales</taxon>
        <taxon>Quillajaceae</taxon>
        <taxon>Quillaja</taxon>
    </lineage>
</organism>
<dbReference type="KEGG" id="qsa:O6P43_031762"/>
<accession>A0AAD7KW39</accession>
<keyword evidence="2" id="KW-1185">Reference proteome</keyword>